<evidence type="ECO:0000256" key="1">
    <source>
        <dbReference type="SAM" id="SignalP"/>
    </source>
</evidence>
<dbReference type="Gene3D" id="6.10.110.10">
    <property type="match status" value="1"/>
</dbReference>
<dbReference type="AlphaFoldDB" id="A0A0C4DQ86"/>
<dbReference type="EMBL" id="ADBL01000513">
    <property type="status" value="NOT_ANNOTATED_CDS"/>
    <property type="molecule type" value="Genomic_DNA"/>
</dbReference>
<evidence type="ECO:0000313" key="3">
    <source>
        <dbReference type="EnsemblFungi" id="MAPG_02024T0"/>
    </source>
</evidence>
<feature type="chain" id="PRO_5009385245" evidence="1">
    <location>
        <begin position="23"/>
        <end position="369"/>
    </location>
</feature>
<evidence type="ECO:0000313" key="2">
    <source>
        <dbReference type="EMBL" id="KLU82957.1"/>
    </source>
</evidence>
<gene>
    <name evidence="2" type="ORF">MAPG_02024</name>
</gene>
<reference evidence="2" key="3">
    <citation type="submission" date="2011-03" db="EMBL/GenBank/DDBJ databases">
        <title>Annotation of Magnaporthe poae ATCC 64411.</title>
        <authorList>
            <person name="Ma L.-J."/>
            <person name="Dead R."/>
            <person name="Young S.K."/>
            <person name="Zeng Q."/>
            <person name="Gargeya S."/>
            <person name="Fitzgerald M."/>
            <person name="Haas B."/>
            <person name="Abouelleil A."/>
            <person name="Alvarado L."/>
            <person name="Arachchi H.M."/>
            <person name="Berlin A."/>
            <person name="Brown A."/>
            <person name="Chapman S.B."/>
            <person name="Chen Z."/>
            <person name="Dunbar C."/>
            <person name="Freedman E."/>
            <person name="Gearin G."/>
            <person name="Gellesch M."/>
            <person name="Goldberg J."/>
            <person name="Griggs A."/>
            <person name="Gujja S."/>
            <person name="Heiman D."/>
            <person name="Howarth C."/>
            <person name="Larson L."/>
            <person name="Lui A."/>
            <person name="MacDonald P.J.P."/>
            <person name="Mehta T."/>
            <person name="Montmayeur A."/>
            <person name="Murphy C."/>
            <person name="Neiman D."/>
            <person name="Pearson M."/>
            <person name="Priest M."/>
            <person name="Roberts A."/>
            <person name="Saif S."/>
            <person name="Shea T."/>
            <person name="Shenoy N."/>
            <person name="Sisk P."/>
            <person name="Stolte C."/>
            <person name="Sykes S."/>
            <person name="Yandava C."/>
            <person name="Wortman J."/>
            <person name="Nusbaum C."/>
            <person name="Birren B."/>
        </authorList>
    </citation>
    <scope>NUCLEOTIDE SEQUENCE</scope>
    <source>
        <strain evidence="2">ATCC 64411</strain>
    </source>
</reference>
<keyword evidence="4" id="KW-1185">Reference proteome</keyword>
<organism evidence="3 4">
    <name type="scientific">Magnaporthiopsis poae (strain ATCC 64411 / 73-15)</name>
    <name type="common">Kentucky bluegrass fungus</name>
    <name type="synonym">Magnaporthe poae</name>
    <dbReference type="NCBI Taxonomy" id="644358"/>
    <lineage>
        <taxon>Eukaryota</taxon>
        <taxon>Fungi</taxon>
        <taxon>Dikarya</taxon>
        <taxon>Ascomycota</taxon>
        <taxon>Pezizomycotina</taxon>
        <taxon>Sordariomycetes</taxon>
        <taxon>Sordariomycetidae</taxon>
        <taxon>Magnaporthales</taxon>
        <taxon>Magnaporthaceae</taxon>
        <taxon>Magnaporthiopsis</taxon>
    </lineage>
</organism>
<dbReference type="EMBL" id="GL876967">
    <property type="protein sequence ID" value="KLU82957.1"/>
    <property type="molecule type" value="Genomic_DNA"/>
</dbReference>
<dbReference type="Proteomes" id="UP000011715">
    <property type="component" value="Unassembled WGS sequence"/>
</dbReference>
<evidence type="ECO:0000313" key="4">
    <source>
        <dbReference type="Proteomes" id="UP000011715"/>
    </source>
</evidence>
<reference evidence="2" key="1">
    <citation type="submission" date="2010-05" db="EMBL/GenBank/DDBJ databases">
        <title>The Genome Sequence of Magnaporthe poae strain ATCC 64411.</title>
        <authorList>
            <consortium name="The Broad Institute Genome Sequencing Platform"/>
            <consortium name="Broad Institute Genome Sequencing Center for Infectious Disease"/>
            <person name="Ma L.-J."/>
            <person name="Dead R."/>
            <person name="Young S."/>
            <person name="Zeng Q."/>
            <person name="Koehrsen M."/>
            <person name="Alvarado L."/>
            <person name="Berlin A."/>
            <person name="Chapman S.B."/>
            <person name="Chen Z."/>
            <person name="Freedman E."/>
            <person name="Gellesch M."/>
            <person name="Goldberg J."/>
            <person name="Griggs A."/>
            <person name="Gujja S."/>
            <person name="Heilman E.R."/>
            <person name="Heiman D."/>
            <person name="Hepburn T."/>
            <person name="Howarth C."/>
            <person name="Jen D."/>
            <person name="Larson L."/>
            <person name="Mehta T."/>
            <person name="Neiman D."/>
            <person name="Pearson M."/>
            <person name="Roberts A."/>
            <person name="Saif S."/>
            <person name="Shea T."/>
            <person name="Shenoy N."/>
            <person name="Sisk P."/>
            <person name="Stolte C."/>
            <person name="Sykes S."/>
            <person name="Walk T."/>
            <person name="White J."/>
            <person name="Yandava C."/>
            <person name="Haas B."/>
            <person name="Nusbaum C."/>
            <person name="Birren B."/>
        </authorList>
    </citation>
    <scope>NUCLEOTIDE SEQUENCE</scope>
    <source>
        <strain evidence="2">ATCC 64411</strain>
    </source>
</reference>
<dbReference type="InterPro" id="IPR038213">
    <property type="entry name" value="IFI6/IFI27-like_sf"/>
</dbReference>
<dbReference type="EnsemblFungi" id="MAPG_02024T0">
    <property type="protein sequence ID" value="MAPG_02024T0"/>
    <property type="gene ID" value="MAPG_02024"/>
</dbReference>
<keyword evidence="1" id="KW-0732">Signal</keyword>
<sequence length="369" mass="38855">MLLLRSLAMRVVILVLCAIAASHEHAQVDFFGGFFAQVAADVGGFVGKSIVPEINKGVGFLKTKAVPELAKVVSDGADFIQDKVNPELDKAFAFVDKLLLPQVSKAASESLGAVHGVLPPEVQKALADAGIFVEKNIVPELERAASAGINFVEENIIPELGRAVKFAEENIAPVVGKTLANASGLVFDTLPPELQRALTEVAAFFETDIAPEIEKVIQWTIDNPSAAGSVGLAASMVMFPGWATGPALSALGFRSHVVKGSLAANWQSGFPHVPAGSHFAELQSAGAGGYGEAIVQRRARGLGAAFLAAQTLRHRHDLVDLSRSLVDSILYCDLGGSHSLRDACVPCNSPLLLFSPGDMACDGVKERRS</sequence>
<reference evidence="4" key="2">
    <citation type="submission" date="2010-05" db="EMBL/GenBank/DDBJ databases">
        <title>The genome sequence of Magnaporthe poae strain ATCC 64411.</title>
        <authorList>
            <person name="Ma L.-J."/>
            <person name="Dead R."/>
            <person name="Young S."/>
            <person name="Zeng Q."/>
            <person name="Koehrsen M."/>
            <person name="Alvarado L."/>
            <person name="Berlin A."/>
            <person name="Chapman S.B."/>
            <person name="Chen Z."/>
            <person name="Freedman E."/>
            <person name="Gellesch M."/>
            <person name="Goldberg J."/>
            <person name="Griggs A."/>
            <person name="Gujja S."/>
            <person name="Heilman E.R."/>
            <person name="Heiman D."/>
            <person name="Hepburn T."/>
            <person name="Howarth C."/>
            <person name="Jen D."/>
            <person name="Larson L."/>
            <person name="Mehta T."/>
            <person name="Neiman D."/>
            <person name="Pearson M."/>
            <person name="Roberts A."/>
            <person name="Saif S."/>
            <person name="Shea T."/>
            <person name="Shenoy N."/>
            <person name="Sisk P."/>
            <person name="Stolte C."/>
            <person name="Sykes S."/>
            <person name="Walk T."/>
            <person name="White J."/>
            <person name="Yandava C."/>
            <person name="Haas B."/>
            <person name="Nusbaum C."/>
            <person name="Birren B."/>
        </authorList>
    </citation>
    <scope>NUCLEOTIDE SEQUENCE [LARGE SCALE GENOMIC DNA]</scope>
    <source>
        <strain evidence="4">ATCC 64411 / 73-15</strain>
    </source>
</reference>
<protein>
    <submittedName>
        <fullName evidence="2 3">Uncharacterized protein</fullName>
    </submittedName>
</protein>
<reference evidence="3" key="5">
    <citation type="submission" date="2015-06" db="UniProtKB">
        <authorList>
            <consortium name="EnsemblFungi"/>
        </authorList>
    </citation>
    <scope>IDENTIFICATION</scope>
    <source>
        <strain evidence="3">ATCC 64411</strain>
    </source>
</reference>
<accession>A0A0C4DQ86</accession>
<reference evidence="3" key="4">
    <citation type="journal article" date="2015" name="G3 (Bethesda)">
        <title>Genome sequences of three phytopathogenic species of the Magnaporthaceae family of fungi.</title>
        <authorList>
            <person name="Okagaki L.H."/>
            <person name="Nunes C.C."/>
            <person name="Sailsbery J."/>
            <person name="Clay B."/>
            <person name="Brown D."/>
            <person name="John T."/>
            <person name="Oh Y."/>
            <person name="Young N."/>
            <person name="Fitzgerald M."/>
            <person name="Haas B.J."/>
            <person name="Zeng Q."/>
            <person name="Young S."/>
            <person name="Adiconis X."/>
            <person name="Fan L."/>
            <person name="Levin J.Z."/>
            <person name="Mitchell T.K."/>
            <person name="Okubara P.A."/>
            <person name="Farman M.L."/>
            <person name="Kohn L.M."/>
            <person name="Birren B."/>
            <person name="Ma L.-J."/>
            <person name="Dean R.A."/>
        </authorList>
    </citation>
    <scope>NUCLEOTIDE SEQUENCE</scope>
    <source>
        <strain evidence="3">ATCC 64411 / 73-15</strain>
    </source>
</reference>
<dbReference type="OrthoDB" id="440424at2759"/>
<proteinExistence type="predicted"/>
<feature type="signal peptide" evidence="1">
    <location>
        <begin position="1"/>
        <end position="22"/>
    </location>
</feature>
<dbReference type="VEuPathDB" id="FungiDB:MAPG_02024"/>
<name>A0A0C4DQ86_MAGP6</name>
<dbReference type="eggNOG" id="ENOG502RN2M">
    <property type="taxonomic scope" value="Eukaryota"/>
</dbReference>